<name>A0A6G0XFE4_9STRA</name>
<dbReference type="GO" id="GO:0000244">
    <property type="term" value="P:spliceosomal tri-snRNP complex assembly"/>
    <property type="evidence" value="ECO:0007669"/>
    <property type="project" value="TreeGrafter"/>
</dbReference>
<evidence type="ECO:0000313" key="3">
    <source>
        <dbReference type="Proteomes" id="UP000481153"/>
    </source>
</evidence>
<dbReference type="CDD" id="cd13777">
    <property type="entry name" value="Aar2_N"/>
    <property type="match status" value="1"/>
</dbReference>
<dbReference type="Gene3D" id="2.60.34.20">
    <property type="match status" value="1"/>
</dbReference>
<evidence type="ECO:0000259" key="1">
    <source>
        <dbReference type="Pfam" id="PF20981"/>
    </source>
</evidence>
<evidence type="ECO:0000313" key="2">
    <source>
        <dbReference type="EMBL" id="KAF0738762.1"/>
    </source>
</evidence>
<dbReference type="InterPro" id="IPR038516">
    <property type="entry name" value="AAR2_N_sf"/>
</dbReference>
<dbReference type="EMBL" id="VJMJ01000070">
    <property type="protein sequence ID" value="KAF0738762.1"/>
    <property type="molecule type" value="Genomic_DNA"/>
</dbReference>
<dbReference type="InterPro" id="IPR007946">
    <property type="entry name" value="AAR2"/>
</dbReference>
<keyword evidence="3" id="KW-1185">Reference proteome</keyword>
<dbReference type="PANTHER" id="PTHR12689">
    <property type="entry name" value="A1 CISTRON SPLICING FACTOR AAR2-RELATED"/>
    <property type="match status" value="1"/>
</dbReference>
<organism evidence="2 3">
    <name type="scientific">Aphanomyces euteiches</name>
    <dbReference type="NCBI Taxonomy" id="100861"/>
    <lineage>
        <taxon>Eukaryota</taxon>
        <taxon>Sar</taxon>
        <taxon>Stramenopiles</taxon>
        <taxon>Oomycota</taxon>
        <taxon>Saprolegniomycetes</taxon>
        <taxon>Saprolegniales</taxon>
        <taxon>Verrucalvaceae</taxon>
        <taxon>Aphanomyces</taxon>
    </lineage>
</organism>
<proteinExistence type="predicted"/>
<dbReference type="AlphaFoldDB" id="A0A6G0XFE4"/>
<protein>
    <recommendedName>
        <fullName evidence="1">AAR2 N-terminal domain-containing protein</fullName>
    </recommendedName>
</protein>
<dbReference type="PANTHER" id="PTHR12689:SF4">
    <property type="entry name" value="PROTEIN AAR2 HOMOLOG"/>
    <property type="match status" value="1"/>
</dbReference>
<dbReference type="VEuPathDB" id="FungiDB:AeMF1_000270"/>
<reference evidence="2 3" key="1">
    <citation type="submission" date="2019-07" db="EMBL/GenBank/DDBJ databases">
        <title>Genomics analysis of Aphanomyces spp. identifies a new class of oomycete effector associated with host adaptation.</title>
        <authorList>
            <person name="Gaulin E."/>
        </authorList>
    </citation>
    <scope>NUCLEOTIDE SEQUENCE [LARGE SCALE GENOMIC DNA]</scope>
    <source>
        <strain evidence="2 3">ATCC 201684</strain>
    </source>
</reference>
<sequence>MSGMAGGVGVVVCLEVPIGSEFGIDYEAFRTAEKFRGVKLIPSGLHFIFYSSNGDGANGIRQGFFINMQPNDVIIRTWSTDTEELMPLKSEVDAENLTRTRCLIRDHV</sequence>
<accession>A0A6G0XFE4</accession>
<feature type="domain" description="AAR2 N-terminal" evidence="1">
    <location>
        <begin position="9"/>
        <end position="101"/>
    </location>
</feature>
<gene>
    <name evidence="2" type="ORF">Ae201684_005378</name>
</gene>
<dbReference type="InterPro" id="IPR033647">
    <property type="entry name" value="Aar2_N"/>
</dbReference>
<dbReference type="Pfam" id="PF20981">
    <property type="entry name" value="AAR2_1st"/>
    <property type="match status" value="1"/>
</dbReference>
<dbReference type="Proteomes" id="UP000481153">
    <property type="component" value="Unassembled WGS sequence"/>
</dbReference>
<comment type="caution">
    <text evidence="2">The sequence shown here is derived from an EMBL/GenBank/DDBJ whole genome shotgun (WGS) entry which is preliminary data.</text>
</comment>